<evidence type="ECO:0000313" key="2">
    <source>
        <dbReference type="EMBL" id="MBB4745139.1"/>
    </source>
</evidence>
<proteinExistence type="predicted"/>
<organism evidence="2 3">
    <name type="scientific">Actinoplanes octamycinicus</name>
    <dbReference type="NCBI Taxonomy" id="135948"/>
    <lineage>
        <taxon>Bacteria</taxon>
        <taxon>Bacillati</taxon>
        <taxon>Actinomycetota</taxon>
        <taxon>Actinomycetes</taxon>
        <taxon>Micromonosporales</taxon>
        <taxon>Micromonosporaceae</taxon>
        <taxon>Actinoplanes</taxon>
    </lineage>
</organism>
<dbReference type="SMART" id="SM00028">
    <property type="entry name" value="TPR"/>
    <property type="match status" value="7"/>
</dbReference>
<keyword evidence="3" id="KW-1185">Reference proteome</keyword>
<dbReference type="Gene3D" id="1.25.40.10">
    <property type="entry name" value="Tetratricopeptide repeat domain"/>
    <property type="match status" value="3"/>
</dbReference>
<dbReference type="InterPro" id="IPR011990">
    <property type="entry name" value="TPR-like_helical_dom_sf"/>
</dbReference>
<dbReference type="InterPro" id="IPR024983">
    <property type="entry name" value="CHAT_dom"/>
</dbReference>
<dbReference type="Pfam" id="PF13424">
    <property type="entry name" value="TPR_12"/>
    <property type="match status" value="2"/>
</dbReference>
<evidence type="ECO:0000313" key="3">
    <source>
        <dbReference type="Proteomes" id="UP000546162"/>
    </source>
</evidence>
<dbReference type="Pfam" id="PF12770">
    <property type="entry name" value="CHAT"/>
    <property type="match status" value="1"/>
</dbReference>
<gene>
    <name evidence="2" type="ORF">BJY16_008598</name>
</gene>
<dbReference type="InterPro" id="IPR019734">
    <property type="entry name" value="TPR_rpt"/>
</dbReference>
<name>A0A7W7H788_9ACTN</name>
<feature type="domain" description="CHAT" evidence="1">
    <location>
        <begin position="600"/>
        <end position="855"/>
    </location>
</feature>
<sequence length="864" mass="92089">MPRGPSGPLVRLVGRQVEAAERDRAAGDQLAARDRYARVLDRLRRGPSWWHSPLTRLLWAQATADALTVLGEIDMARGRPDLARPSFEAARSRYREIVHETSEDFATVLNNLGVVYEQLGLLAESEEALRQAVRFSRDPRAALNNLALTLQAAGYPDAAFDALDRAAALTGPDDSLGWMLDGERAFHLMYRGDFATALVRLAGRYEQARDPVDAAYAAGNLAQAYAALHDPPRALDWQRRAVDLRRRWQPDSLPLAISLYNLADTLAGDGQHAAAEEPLTEAVRLAEAIAPHGPELAGMRAARVWQLLERGEPAAAARLGEEALAALPSVTRKAIGLLLALGVAEDDQGRPGRAREHFDRARAIGTAISPLLPELLWIETALGRHLLDGGAPAEAAGCFDRAIAVAESLRPGSAAEPGLERLFGSARSAYHGRIEAAWRDGGPAEAAIAFHAAESFRARTLAELLGGAGQRLTGEAARIVGELDRTRSELGAIYRGAGGDPGPLEERAERLRLRLRALDPRTADREAPRACTLAEVRDALADGVTVAVYEVTDDGVFLFGVSRDRFTFTRLEPGADQLGTLVEAVAAACADPDSAVPAAELRQLGEWLLRPIADRLGRLAVCPGGVLARLPFEALELDGVALLERSVVWSVPSATVLTRFAAAPRRAPGRPFAGFAMAATPGMDALPGAAREVRAAAEILGTPDAVDLAPTAASIRAGAAGARYVHLAMHGSTSDTQPLYSGFPLTGDEFLYAYQIADFDLAAELVVLSACETATGASRAGEGVVGLAYALFTAGARGVLVSRWPIADPIAARQMKVLYRDLADGQPAAVAARAAALRIRRTRPHPRHWAAFHLIDLSTGGTSA</sequence>
<accession>A0A7W7H788</accession>
<protein>
    <submittedName>
        <fullName evidence="2">Tetratricopeptide (TPR) repeat protein</fullName>
    </submittedName>
</protein>
<dbReference type="SUPFAM" id="SSF48452">
    <property type="entry name" value="TPR-like"/>
    <property type="match status" value="2"/>
</dbReference>
<comment type="caution">
    <text evidence="2">The sequence shown here is derived from an EMBL/GenBank/DDBJ whole genome shotgun (WGS) entry which is preliminary data.</text>
</comment>
<dbReference type="EMBL" id="JACHNB010000001">
    <property type="protein sequence ID" value="MBB4745139.1"/>
    <property type="molecule type" value="Genomic_DNA"/>
</dbReference>
<evidence type="ECO:0000259" key="1">
    <source>
        <dbReference type="Pfam" id="PF12770"/>
    </source>
</evidence>
<dbReference type="PANTHER" id="PTHR10098:SF108">
    <property type="entry name" value="TETRATRICOPEPTIDE REPEAT PROTEIN 28"/>
    <property type="match status" value="1"/>
</dbReference>
<dbReference type="AlphaFoldDB" id="A0A7W7H788"/>
<dbReference type="Proteomes" id="UP000546162">
    <property type="component" value="Unassembled WGS sequence"/>
</dbReference>
<dbReference type="PANTHER" id="PTHR10098">
    <property type="entry name" value="RAPSYN-RELATED"/>
    <property type="match status" value="1"/>
</dbReference>
<dbReference type="RefSeq" id="WP_185045423.1">
    <property type="nucleotide sequence ID" value="NZ_BAABFG010000005.1"/>
</dbReference>
<reference evidence="2 3" key="1">
    <citation type="submission" date="2020-08" db="EMBL/GenBank/DDBJ databases">
        <title>Sequencing the genomes of 1000 actinobacteria strains.</title>
        <authorList>
            <person name="Klenk H.-P."/>
        </authorList>
    </citation>
    <scope>NUCLEOTIDE SEQUENCE [LARGE SCALE GENOMIC DNA]</scope>
    <source>
        <strain evidence="2 3">DSM 45809</strain>
    </source>
</reference>